<keyword evidence="7 8" id="KW-1133">Transmembrane helix</keyword>
<evidence type="ECO:0000256" key="2">
    <source>
        <dbReference type="ARBA" id="ARBA00012438"/>
    </source>
</evidence>
<keyword evidence="8" id="KW-0472">Membrane</keyword>
<name>A0A1V9EA12_9BACT</name>
<evidence type="ECO:0000256" key="6">
    <source>
        <dbReference type="ARBA" id="ARBA00022777"/>
    </source>
</evidence>
<evidence type="ECO:0000256" key="5">
    <source>
        <dbReference type="ARBA" id="ARBA00022692"/>
    </source>
</evidence>
<keyword evidence="3" id="KW-0597">Phosphoprotein</keyword>
<dbReference type="Proteomes" id="UP000192610">
    <property type="component" value="Unassembled WGS sequence"/>
</dbReference>
<dbReference type="Gene3D" id="3.30.565.10">
    <property type="entry name" value="Histidine kinase-like ATPase, C-terminal domain"/>
    <property type="match status" value="1"/>
</dbReference>
<dbReference type="Pfam" id="PF02518">
    <property type="entry name" value="HATPase_c"/>
    <property type="match status" value="1"/>
</dbReference>
<dbReference type="PANTHER" id="PTHR45436:SF5">
    <property type="entry name" value="SENSOR HISTIDINE KINASE TRCS"/>
    <property type="match status" value="1"/>
</dbReference>
<feature type="transmembrane region" description="Helical" evidence="8">
    <location>
        <begin position="132"/>
        <end position="155"/>
    </location>
</feature>
<accession>A0A1V9EA12</accession>
<dbReference type="EC" id="2.7.13.3" evidence="2"/>
<evidence type="ECO:0000256" key="3">
    <source>
        <dbReference type="ARBA" id="ARBA00022553"/>
    </source>
</evidence>
<dbReference type="InterPro" id="IPR003661">
    <property type="entry name" value="HisK_dim/P_dom"/>
</dbReference>
<dbReference type="InterPro" id="IPR036890">
    <property type="entry name" value="HATPase_C_sf"/>
</dbReference>
<dbReference type="Pfam" id="PF00512">
    <property type="entry name" value="HisKA"/>
    <property type="match status" value="1"/>
</dbReference>
<evidence type="ECO:0000256" key="8">
    <source>
        <dbReference type="SAM" id="Phobius"/>
    </source>
</evidence>
<protein>
    <recommendedName>
        <fullName evidence="2">histidine kinase</fullName>
        <ecNumber evidence="2">2.7.13.3</ecNumber>
    </recommendedName>
</protein>
<evidence type="ECO:0000313" key="10">
    <source>
        <dbReference type="EMBL" id="OQP42953.1"/>
    </source>
</evidence>
<dbReference type="SMART" id="SM00388">
    <property type="entry name" value="HisKA"/>
    <property type="match status" value="1"/>
</dbReference>
<dbReference type="STRING" id="354355.SAMN05660816_03155"/>
<dbReference type="OrthoDB" id="1522504at2"/>
<dbReference type="EMBL" id="LVXG01000056">
    <property type="protein sequence ID" value="OQP42953.1"/>
    <property type="molecule type" value="Genomic_DNA"/>
</dbReference>
<comment type="catalytic activity">
    <reaction evidence="1">
        <text>ATP + protein L-histidine = ADP + protein N-phospho-L-histidine.</text>
        <dbReference type="EC" id="2.7.13.3"/>
    </reaction>
</comment>
<evidence type="ECO:0000256" key="4">
    <source>
        <dbReference type="ARBA" id="ARBA00022679"/>
    </source>
</evidence>
<organism evidence="10 11">
    <name type="scientific">Niastella yeongjuensis</name>
    <dbReference type="NCBI Taxonomy" id="354355"/>
    <lineage>
        <taxon>Bacteria</taxon>
        <taxon>Pseudomonadati</taxon>
        <taxon>Bacteroidota</taxon>
        <taxon>Chitinophagia</taxon>
        <taxon>Chitinophagales</taxon>
        <taxon>Chitinophagaceae</taxon>
        <taxon>Niastella</taxon>
    </lineage>
</organism>
<dbReference type="PROSITE" id="PS50109">
    <property type="entry name" value="HIS_KIN"/>
    <property type="match status" value="1"/>
</dbReference>
<evidence type="ECO:0000256" key="1">
    <source>
        <dbReference type="ARBA" id="ARBA00000085"/>
    </source>
</evidence>
<dbReference type="SUPFAM" id="SSF47384">
    <property type="entry name" value="Homodimeric domain of signal transducing histidine kinase"/>
    <property type="match status" value="1"/>
</dbReference>
<sequence>MKLLTRYSLINLLVMVVIFFVSSLTLFLFIKVILLREIDGDLGGIETKIKEYVTQYHALPNLYALDEEQINFYPTGEQPAAREFEMIRLYSNREKKMHNFRKISFPLRFNNNWYKVTVAKPLEGMRHLSHTLLTISVFTILITILIAIVINRFLLKRLWKPFYHSLEVMRNFKLGKTGTPVFPKTTIQEFAFMNESLLMATEKAEQDYLLLREFTENASHEIQTPLSIIRSKLDMMIQEEDLSHKQSELARSAYTSVKKLTRLNQSLLLLAKIENHQFEATEVINLKGKIEEKLEQFSELWESQHIKVCHELEEVTVYINPELLDILLNNLLSNASNHNIPFGHIFIKLEGSKLVISNTGFAGALDQKRLFTRFYKQSLNSNHNGLGLSIVKQITRVSLININYLFASGLHSFVLNW</sequence>
<reference evidence="11" key="1">
    <citation type="submission" date="2016-04" db="EMBL/GenBank/DDBJ databases">
        <authorList>
            <person name="Chen L."/>
            <person name="Zhuang W."/>
            <person name="Wang G."/>
        </authorList>
    </citation>
    <scope>NUCLEOTIDE SEQUENCE [LARGE SCALE GENOMIC DNA]</scope>
    <source>
        <strain evidence="11">17621</strain>
    </source>
</reference>
<dbReference type="InterPro" id="IPR050428">
    <property type="entry name" value="TCS_sensor_his_kinase"/>
</dbReference>
<evidence type="ECO:0000259" key="9">
    <source>
        <dbReference type="PROSITE" id="PS50109"/>
    </source>
</evidence>
<dbReference type="InterPro" id="IPR005467">
    <property type="entry name" value="His_kinase_dom"/>
</dbReference>
<dbReference type="CDD" id="cd00082">
    <property type="entry name" value="HisKA"/>
    <property type="match status" value="1"/>
</dbReference>
<proteinExistence type="predicted"/>
<keyword evidence="5 8" id="KW-0812">Transmembrane</keyword>
<comment type="caution">
    <text evidence="10">The sequence shown here is derived from an EMBL/GenBank/DDBJ whole genome shotgun (WGS) entry which is preliminary data.</text>
</comment>
<dbReference type="SUPFAM" id="SSF55874">
    <property type="entry name" value="ATPase domain of HSP90 chaperone/DNA topoisomerase II/histidine kinase"/>
    <property type="match status" value="1"/>
</dbReference>
<dbReference type="GO" id="GO:0005886">
    <property type="term" value="C:plasma membrane"/>
    <property type="evidence" value="ECO:0007669"/>
    <property type="project" value="TreeGrafter"/>
</dbReference>
<feature type="transmembrane region" description="Helical" evidence="8">
    <location>
        <begin position="12"/>
        <end position="34"/>
    </location>
</feature>
<dbReference type="InterPro" id="IPR036097">
    <property type="entry name" value="HisK_dim/P_sf"/>
</dbReference>
<gene>
    <name evidence="10" type="ORF">A4H97_12435</name>
</gene>
<keyword evidence="6" id="KW-0418">Kinase</keyword>
<keyword evidence="4" id="KW-0808">Transferase</keyword>
<evidence type="ECO:0000313" key="11">
    <source>
        <dbReference type="Proteomes" id="UP000192610"/>
    </source>
</evidence>
<dbReference type="Gene3D" id="1.10.287.130">
    <property type="match status" value="1"/>
</dbReference>
<keyword evidence="11" id="KW-1185">Reference proteome</keyword>
<dbReference type="RefSeq" id="WP_081203364.1">
    <property type="nucleotide sequence ID" value="NZ_FOCZ01000005.1"/>
</dbReference>
<feature type="domain" description="Histidine kinase" evidence="9">
    <location>
        <begin position="217"/>
        <end position="396"/>
    </location>
</feature>
<dbReference type="GO" id="GO:0000155">
    <property type="term" value="F:phosphorelay sensor kinase activity"/>
    <property type="evidence" value="ECO:0007669"/>
    <property type="project" value="InterPro"/>
</dbReference>
<dbReference type="PANTHER" id="PTHR45436">
    <property type="entry name" value="SENSOR HISTIDINE KINASE YKOH"/>
    <property type="match status" value="1"/>
</dbReference>
<evidence type="ECO:0000256" key="7">
    <source>
        <dbReference type="ARBA" id="ARBA00022989"/>
    </source>
</evidence>
<dbReference type="AlphaFoldDB" id="A0A1V9EA12"/>
<dbReference type="InterPro" id="IPR003594">
    <property type="entry name" value="HATPase_dom"/>
</dbReference>